<gene>
    <name evidence="2" type="ORF">mPipKuh1_006895</name>
</gene>
<dbReference type="EMBL" id="JACAGB010000026">
    <property type="protein sequence ID" value="KAF6302315.1"/>
    <property type="molecule type" value="Genomic_DNA"/>
</dbReference>
<reference evidence="2 3" key="1">
    <citation type="journal article" date="2020" name="Nature">
        <title>Six reference-quality genomes reveal evolution of bat adaptations.</title>
        <authorList>
            <person name="Jebb D."/>
            <person name="Huang Z."/>
            <person name="Pippel M."/>
            <person name="Hughes G.M."/>
            <person name="Lavrichenko K."/>
            <person name="Devanna P."/>
            <person name="Winkler S."/>
            <person name="Jermiin L.S."/>
            <person name="Skirmuntt E.C."/>
            <person name="Katzourakis A."/>
            <person name="Burkitt-Gray L."/>
            <person name="Ray D.A."/>
            <person name="Sullivan K.A.M."/>
            <person name="Roscito J.G."/>
            <person name="Kirilenko B.M."/>
            <person name="Davalos L.M."/>
            <person name="Corthals A.P."/>
            <person name="Power M.L."/>
            <person name="Jones G."/>
            <person name="Ransome R.D."/>
            <person name="Dechmann D.K.N."/>
            <person name="Locatelli A.G."/>
            <person name="Puechmaille S.J."/>
            <person name="Fedrigo O."/>
            <person name="Jarvis E.D."/>
            <person name="Hiller M."/>
            <person name="Vernes S.C."/>
            <person name="Myers E.W."/>
            <person name="Teeling E.C."/>
        </authorList>
    </citation>
    <scope>NUCLEOTIDE SEQUENCE [LARGE SCALE GENOMIC DNA]</scope>
    <source>
        <strain evidence="2">MPipKuh1</strain>
        <tissue evidence="2">Flight muscle</tissue>
    </source>
</reference>
<proteinExistence type="predicted"/>
<evidence type="ECO:0000313" key="3">
    <source>
        <dbReference type="Proteomes" id="UP000558488"/>
    </source>
</evidence>
<protein>
    <submittedName>
        <fullName evidence="2">ITPR interacting domain containing 1</fullName>
    </submittedName>
</protein>
<accession>A0A7J7TPB1</accession>
<feature type="compositionally biased region" description="Polar residues" evidence="1">
    <location>
        <begin position="45"/>
        <end position="59"/>
    </location>
</feature>
<comment type="caution">
    <text evidence="2">The sequence shown here is derived from an EMBL/GenBank/DDBJ whole genome shotgun (WGS) entry which is preliminary data.</text>
</comment>
<evidence type="ECO:0000256" key="1">
    <source>
        <dbReference type="SAM" id="MobiDB-lite"/>
    </source>
</evidence>
<feature type="region of interest" description="Disordered" evidence="1">
    <location>
        <begin position="1"/>
        <end position="59"/>
    </location>
</feature>
<evidence type="ECO:0000313" key="2">
    <source>
        <dbReference type="EMBL" id="KAF6302315.1"/>
    </source>
</evidence>
<feature type="compositionally biased region" description="Basic and acidic residues" evidence="1">
    <location>
        <begin position="1"/>
        <end position="21"/>
    </location>
</feature>
<dbReference type="Proteomes" id="UP000558488">
    <property type="component" value="Unassembled WGS sequence"/>
</dbReference>
<organism evidence="2 3">
    <name type="scientific">Pipistrellus kuhlii</name>
    <name type="common">Kuhl's pipistrelle</name>
    <dbReference type="NCBI Taxonomy" id="59472"/>
    <lineage>
        <taxon>Eukaryota</taxon>
        <taxon>Metazoa</taxon>
        <taxon>Chordata</taxon>
        <taxon>Craniata</taxon>
        <taxon>Vertebrata</taxon>
        <taxon>Euteleostomi</taxon>
        <taxon>Mammalia</taxon>
        <taxon>Eutheria</taxon>
        <taxon>Laurasiatheria</taxon>
        <taxon>Chiroptera</taxon>
        <taxon>Yangochiroptera</taxon>
        <taxon>Vespertilionidae</taxon>
        <taxon>Pipistrellus</taxon>
    </lineage>
</organism>
<dbReference type="AlphaFoldDB" id="A0A7J7TPB1"/>
<keyword evidence="3" id="KW-1185">Reference proteome</keyword>
<name>A0A7J7TPB1_PIPKU</name>
<sequence length="112" mass="12713">MMMVEKSHGSDSPRGGQERSRRGILRSTKRAWATLEEQLPPGSEQEGQSLPTLSLDGSKQESIQRWLDSGFFVSVDENFQQVTDHTGNRKPEQQSWFMNPGRICIDMSVQCK</sequence>